<accession>A0A6A4H0C0</accession>
<reference evidence="2" key="1">
    <citation type="journal article" date="2019" name="Environ. Microbiol.">
        <title>Fungal ecological strategies reflected in gene transcription - a case study of two litter decomposers.</title>
        <authorList>
            <person name="Barbi F."/>
            <person name="Kohler A."/>
            <person name="Barry K."/>
            <person name="Baskaran P."/>
            <person name="Daum C."/>
            <person name="Fauchery L."/>
            <person name="Ihrmark K."/>
            <person name="Kuo A."/>
            <person name="LaButti K."/>
            <person name="Lipzen A."/>
            <person name="Morin E."/>
            <person name="Grigoriev I.V."/>
            <person name="Henrissat B."/>
            <person name="Lindahl B."/>
            <person name="Martin F."/>
        </authorList>
    </citation>
    <scope>NUCLEOTIDE SEQUENCE</scope>
    <source>
        <strain evidence="2">JB14</strain>
    </source>
</reference>
<protein>
    <submittedName>
        <fullName evidence="2">Uncharacterized protein</fullName>
    </submittedName>
</protein>
<feature type="compositionally biased region" description="Basic and acidic residues" evidence="1">
    <location>
        <begin position="129"/>
        <end position="146"/>
    </location>
</feature>
<dbReference type="EMBL" id="ML769616">
    <property type="protein sequence ID" value="KAE9391669.1"/>
    <property type="molecule type" value="Genomic_DNA"/>
</dbReference>
<evidence type="ECO:0000256" key="1">
    <source>
        <dbReference type="SAM" id="MobiDB-lite"/>
    </source>
</evidence>
<keyword evidence="3" id="KW-1185">Reference proteome</keyword>
<name>A0A6A4H0C0_9AGAR</name>
<evidence type="ECO:0000313" key="3">
    <source>
        <dbReference type="Proteomes" id="UP000799118"/>
    </source>
</evidence>
<dbReference type="Proteomes" id="UP000799118">
    <property type="component" value="Unassembled WGS sequence"/>
</dbReference>
<dbReference type="AlphaFoldDB" id="A0A6A4H0C0"/>
<sequence length="192" mass="21456">MPVRPVVAIMKSSIIVNSGCESVHDRGKKFSLDLGGIGINVGRWLKMQEVLKVPELKGHSSSNLGALAVAAPLQMGALRIVQLLDAWLELWNRTQSLFMHRADMAGDAGFGEIMPEPSQMRGNLVPEGQEDHADATSEQTKEKNEAIEMKEMTKKKSKYQARSYQQAHDLPYGVRGAKEWKEMEAKDTWIKH</sequence>
<gene>
    <name evidence="2" type="ORF">BT96DRAFT_945205</name>
</gene>
<organism evidence="2 3">
    <name type="scientific">Gymnopus androsaceus JB14</name>
    <dbReference type="NCBI Taxonomy" id="1447944"/>
    <lineage>
        <taxon>Eukaryota</taxon>
        <taxon>Fungi</taxon>
        <taxon>Dikarya</taxon>
        <taxon>Basidiomycota</taxon>
        <taxon>Agaricomycotina</taxon>
        <taxon>Agaricomycetes</taxon>
        <taxon>Agaricomycetidae</taxon>
        <taxon>Agaricales</taxon>
        <taxon>Marasmiineae</taxon>
        <taxon>Omphalotaceae</taxon>
        <taxon>Gymnopus</taxon>
    </lineage>
</organism>
<proteinExistence type="predicted"/>
<evidence type="ECO:0000313" key="2">
    <source>
        <dbReference type="EMBL" id="KAE9391669.1"/>
    </source>
</evidence>
<feature type="region of interest" description="Disordered" evidence="1">
    <location>
        <begin position="125"/>
        <end position="146"/>
    </location>
</feature>